<dbReference type="Gene3D" id="3.40.50.300">
    <property type="entry name" value="P-loop containing nucleotide triphosphate hydrolases"/>
    <property type="match status" value="1"/>
</dbReference>
<gene>
    <name evidence="10" type="ORF">ACFSX3_04480</name>
</gene>
<feature type="transmembrane region" description="Helical" evidence="7">
    <location>
        <begin position="69"/>
        <end position="92"/>
    </location>
</feature>
<evidence type="ECO:0000256" key="2">
    <source>
        <dbReference type="ARBA" id="ARBA00022692"/>
    </source>
</evidence>
<evidence type="ECO:0000313" key="11">
    <source>
        <dbReference type="Proteomes" id="UP001597448"/>
    </source>
</evidence>
<evidence type="ECO:0000256" key="1">
    <source>
        <dbReference type="ARBA" id="ARBA00004651"/>
    </source>
</evidence>
<feature type="domain" description="ABC transmembrane type-1" evidence="9">
    <location>
        <begin position="23"/>
        <end position="317"/>
    </location>
</feature>
<dbReference type="PANTHER" id="PTHR24221:SF654">
    <property type="entry name" value="ATP-BINDING CASSETTE SUB-FAMILY B MEMBER 6"/>
    <property type="match status" value="1"/>
</dbReference>
<proteinExistence type="predicted"/>
<feature type="domain" description="ABC transporter" evidence="8">
    <location>
        <begin position="356"/>
        <end position="592"/>
    </location>
</feature>
<dbReference type="InterPro" id="IPR039421">
    <property type="entry name" value="Type_1_exporter"/>
</dbReference>
<evidence type="ECO:0000259" key="9">
    <source>
        <dbReference type="PROSITE" id="PS50929"/>
    </source>
</evidence>
<reference evidence="11" key="1">
    <citation type="journal article" date="2019" name="Int. J. Syst. Evol. Microbiol.">
        <title>The Global Catalogue of Microorganisms (GCM) 10K type strain sequencing project: providing services to taxonomists for standard genome sequencing and annotation.</title>
        <authorList>
            <consortium name="The Broad Institute Genomics Platform"/>
            <consortium name="The Broad Institute Genome Sequencing Center for Infectious Disease"/>
            <person name="Wu L."/>
            <person name="Ma J."/>
        </authorList>
    </citation>
    <scope>NUCLEOTIDE SEQUENCE [LARGE SCALE GENOMIC DNA]</scope>
    <source>
        <strain evidence="11">CCM 8725</strain>
    </source>
</reference>
<dbReference type="PROSITE" id="PS50929">
    <property type="entry name" value="ABC_TM1F"/>
    <property type="match status" value="1"/>
</dbReference>
<feature type="transmembrane region" description="Helical" evidence="7">
    <location>
        <begin position="179"/>
        <end position="196"/>
    </location>
</feature>
<protein>
    <submittedName>
        <fullName evidence="10">ABC transporter ATP-binding protein</fullName>
    </submittedName>
</protein>
<evidence type="ECO:0000313" key="10">
    <source>
        <dbReference type="EMBL" id="MFD2409112.1"/>
    </source>
</evidence>
<dbReference type="SUPFAM" id="SSF90123">
    <property type="entry name" value="ABC transporter transmembrane region"/>
    <property type="match status" value="1"/>
</dbReference>
<dbReference type="SMART" id="SM00382">
    <property type="entry name" value="AAA"/>
    <property type="match status" value="1"/>
</dbReference>
<dbReference type="EMBL" id="JBHUKY010000011">
    <property type="protein sequence ID" value="MFD2409112.1"/>
    <property type="molecule type" value="Genomic_DNA"/>
</dbReference>
<dbReference type="PROSITE" id="PS00211">
    <property type="entry name" value="ABC_TRANSPORTER_1"/>
    <property type="match status" value="1"/>
</dbReference>
<dbReference type="PROSITE" id="PS50893">
    <property type="entry name" value="ABC_TRANSPORTER_2"/>
    <property type="match status" value="1"/>
</dbReference>
<keyword evidence="11" id="KW-1185">Reference proteome</keyword>
<comment type="caution">
    <text evidence="10">The sequence shown here is derived from an EMBL/GenBank/DDBJ whole genome shotgun (WGS) entry which is preliminary data.</text>
</comment>
<evidence type="ECO:0000256" key="4">
    <source>
        <dbReference type="ARBA" id="ARBA00022840"/>
    </source>
</evidence>
<evidence type="ECO:0000259" key="8">
    <source>
        <dbReference type="PROSITE" id="PS50893"/>
    </source>
</evidence>
<dbReference type="SUPFAM" id="SSF52540">
    <property type="entry name" value="P-loop containing nucleoside triphosphate hydrolases"/>
    <property type="match status" value="1"/>
</dbReference>
<organism evidence="10 11">
    <name type="scientific">Paenibacillus rhizoplanae</name>
    <dbReference type="NCBI Taxonomy" id="1917181"/>
    <lineage>
        <taxon>Bacteria</taxon>
        <taxon>Bacillati</taxon>
        <taxon>Bacillota</taxon>
        <taxon>Bacilli</taxon>
        <taxon>Bacillales</taxon>
        <taxon>Paenibacillaceae</taxon>
        <taxon>Paenibacillus</taxon>
    </lineage>
</organism>
<keyword evidence="6 7" id="KW-0472">Membrane</keyword>
<sequence length="608" mass="67929">MQVIIYYVRQLQRLSGVKLYLNLLGMVISGLLESSAILLLVPMLGMAGIQLGGAAAGYHLPMLGFISELPQSTALLLVLGSYVLIVLCQNLIARFVAIRNVEIQQTYGRQLRYEVYSALLRAQWSFFLRKRTSDLINMMTTELARVLAGISGFLQLLTSLLFTLVQIAFAFWLSPKMTLAVLVCAALLSIFSRRFIRKAKRLGSRSTELGKTYLGGITDQLNGIKDIKSNNLEQSRLEWLHAFTGEVKQEQLDYTRLRSNSQLLYKLSSTLLIAVFIFVSFRFMQVEGPNLLLVILVFTRLWPTFSTLQSLLEQLASVVPSFKQLQSLQEECLAAVEHEPDQGVEQVSPMTLEHGLEARNVDFRYHADEPQYSLQNVNVRIPARQMTAIVGRSGAGKSTLVDLLMGLMQPENGEILADDQPVTGERLLSYRRSIGYVAQDPFLYNATIRDNLLMIKPDAEEAELWEALEFASSADFVRKLPDGLDTLLGDRGVRLSGGERQRLVLARAIIRKPSILVLDEATSALDTENEQRIQEALERIKASVTVIVIAHRLSTIRGADQILVIDQGRVIQQGVYSGLASEKGGMFSRLLKGQEEARYTNGDIRTQA</sequence>
<accession>A0ABW5F5M6</accession>
<keyword evidence="2 7" id="KW-0812">Transmembrane</keyword>
<name>A0ABW5F5M6_9BACL</name>
<dbReference type="GO" id="GO:0005524">
    <property type="term" value="F:ATP binding"/>
    <property type="evidence" value="ECO:0007669"/>
    <property type="project" value="UniProtKB-KW"/>
</dbReference>
<feature type="transmembrane region" description="Helical" evidence="7">
    <location>
        <begin position="21"/>
        <end position="49"/>
    </location>
</feature>
<evidence type="ECO:0000256" key="5">
    <source>
        <dbReference type="ARBA" id="ARBA00022989"/>
    </source>
</evidence>
<dbReference type="InterPro" id="IPR027417">
    <property type="entry name" value="P-loop_NTPase"/>
</dbReference>
<evidence type="ECO:0000256" key="6">
    <source>
        <dbReference type="ARBA" id="ARBA00023136"/>
    </source>
</evidence>
<dbReference type="Pfam" id="PF00664">
    <property type="entry name" value="ABC_membrane"/>
    <property type="match status" value="1"/>
</dbReference>
<dbReference type="InterPro" id="IPR003593">
    <property type="entry name" value="AAA+_ATPase"/>
</dbReference>
<dbReference type="PANTHER" id="PTHR24221">
    <property type="entry name" value="ATP-BINDING CASSETTE SUB-FAMILY B"/>
    <property type="match status" value="1"/>
</dbReference>
<keyword evidence="3" id="KW-0547">Nucleotide-binding</keyword>
<dbReference type="Proteomes" id="UP001597448">
    <property type="component" value="Unassembled WGS sequence"/>
</dbReference>
<keyword evidence="5 7" id="KW-1133">Transmembrane helix</keyword>
<dbReference type="InterPro" id="IPR017871">
    <property type="entry name" value="ABC_transporter-like_CS"/>
</dbReference>
<dbReference type="InterPro" id="IPR003439">
    <property type="entry name" value="ABC_transporter-like_ATP-bd"/>
</dbReference>
<feature type="transmembrane region" description="Helical" evidence="7">
    <location>
        <begin position="146"/>
        <end position="173"/>
    </location>
</feature>
<evidence type="ECO:0000256" key="3">
    <source>
        <dbReference type="ARBA" id="ARBA00022741"/>
    </source>
</evidence>
<dbReference type="InterPro" id="IPR011527">
    <property type="entry name" value="ABC1_TM_dom"/>
</dbReference>
<dbReference type="Gene3D" id="1.20.1560.10">
    <property type="entry name" value="ABC transporter type 1, transmembrane domain"/>
    <property type="match status" value="1"/>
</dbReference>
<comment type="subcellular location">
    <subcellularLocation>
        <location evidence="1">Cell membrane</location>
        <topology evidence="1">Multi-pass membrane protein</topology>
    </subcellularLocation>
</comment>
<keyword evidence="4 10" id="KW-0067">ATP-binding</keyword>
<dbReference type="InterPro" id="IPR036640">
    <property type="entry name" value="ABC1_TM_sf"/>
</dbReference>
<feature type="transmembrane region" description="Helical" evidence="7">
    <location>
        <begin position="263"/>
        <end position="284"/>
    </location>
</feature>
<dbReference type="Pfam" id="PF00005">
    <property type="entry name" value="ABC_tran"/>
    <property type="match status" value="1"/>
</dbReference>
<evidence type="ECO:0000256" key="7">
    <source>
        <dbReference type="SAM" id="Phobius"/>
    </source>
</evidence>
<dbReference type="RefSeq" id="WP_209991921.1">
    <property type="nucleotide sequence ID" value="NZ_JBHSVQ010000001.1"/>
</dbReference>